<sequence>MFVQFLRAWPLLAFSPATFADPSDCWSFRRSRALCCYDLARKEACFSSVEDMERCCGDPVSRHIHEMIYQLLPPDDPQVPFLARLRSVHSHKSHVAAAFFVHEFLKQALLELKFVENHTILGELPFMRTAFQVALRYFLCLHVLHRFLRTPRFVQAILRREDLLWSGFTRIYFAAWGARDFCRCVEAGEFFSRTGAQLLQAGVGRAHFPQVFLNSSSIEHQALSLQNCRLHTDMDLEAGSIVRTAFFSQCIPGDLSTLLSLLHGCILEQDLTKVLLLHEGIFQLATFAQDCLDIRTWEFSVRDAALHYARLVWLLLQNAGQQNRVIFGARLQKRIAWARRSSLFGQRLSSPGTGSAWYSQCGPHTLHLVQLLSPSHNQTRHGPLCTEFGRFWLYLNHLPRPVEELQADSTNSDSGCEAEATAPVLLVIPITMSWEANPWHHLHWWIPVIWYSKIFLQLQERDTDVALVFPHAETDWAISTAEGRKLDWNFRGHTEPSIWSILQHDFPFKTEEAMMHWRVDSKNLLGLHADLLKWISERPARPLAKYYGCSYGRVILGLPSLRSFLQTPQLTCAKLDQVKQWVQGTPGFNRQTSQPSAAGLTLAVLQRPQQDGRRIQNYDEVMDFVSRNFKLQIKEVEGLSHGTPWVEQFRQFVDADILLAVHGAGLAWLWALRRGGAVVELRSQSSPVWLQCSDLWNNDYSQIFGGLARLAGIHHLCTRPHDVKGSLKEARLSNIGDMSDADAYNHSDDVFVALPKAESILHSAISIVHGEPLPCLNYHWWI</sequence>
<comment type="caution">
    <text evidence="1">The sequence shown here is derived from an EMBL/GenBank/DDBJ whole genome shotgun (WGS) entry which is preliminary data.</text>
</comment>
<keyword evidence="2" id="KW-1185">Reference proteome</keyword>
<dbReference type="InterPro" id="IPR049625">
    <property type="entry name" value="Glyco_transf_61_cat"/>
</dbReference>
<gene>
    <name evidence="1" type="ORF">CCMP2556_LOCUS1177</name>
</gene>
<organism evidence="1 2">
    <name type="scientific">Durusdinium trenchii</name>
    <dbReference type="NCBI Taxonomy" id="1381693"/>
    <lineage>
        <taxon>Eukaryota</taxon>
        <taxon>Sar</taxon>
        <taxon>Alveolata</taxon>
        <taxon>Dinophyceae</taxon>
        <taxon>Suessiales</taxon>
        <taxon>Symbiodiniaceae</taxon>
        <taxon>Durusdinium</taxon>
    </lineage>
</organism>
<evidence type="ECO:0000313" key="2">
    <source>
        <dbReference type="Proteomes" id="UP001642484"/>
    </source>
</evidence>
<evidence type="ECO:0000313" key="1">
    <source>
        <dbReference type="EMBL" id="CAK8988212.1"/>
    </source>
</evidence>
<dbReference type="Proteomes" id="UP001642484">
    <property type="component" value="Unassembled WGS sequence"/>
</dbReference>
<protein>
    <submittedName>
        <fullName evidence="1">Uncharacterized protein</fullName>
    </submittedName>
</protein>
<dbReference type="PANTHER" id="PTHR20961">
    <property type="entry name" value="GLYCOSYLTRANSFERASE"/>
    <property type="match status" value="1"/>
</dbReference>
<name>A0ABP0HDI4_9DINO</name>
<reference evidence="1 2" key="1">
    <citation type="submission" date="2024-02" db="EMBL/GenBank/DDBJ databases">
        <authorList>
            <person name="Chen Y."/>
            <person name="Shah S."/>
            <person name="Dougan E. K."/>
            <person name="Thang M."/>
            <person name="Chan C."/>
        </authorList>
    </citation>
    <scope>NUCLEOTIDE SEQUENCE [LARGE SCALE GENOMIC DNA]</scope>
</reference>
<dbReference type="Pfam" id="PF04577">
    <property type="entry name" value="Glyco_transf_61"/>
    <property type="match status" value="1"/>
</dbReference>
<accession>A0ABP0HDI4</accession>
<dbReference type="InterPro" id="IPR007657">
    <property type="entry name" value="Glycosyltransferase_61"/>
</dbReference>
<proteinExistence type="predicted"/>
<dbReference type="EMBL" id="CAXAMN010000392">
    <property type="protein sequence ID" value="CAK8988212.1"/>
    <property type="molecule type" value="Genomic_DNA"/>
</dbReference>